<dbReference type="RefSeq" id="WP_068846081.1">
    <property type="nucleotide sequence ID" value="NZ_LYDR01000039.1"/>
</dbReference>
<keyword evidence="2" id="KW-0012">Acyltransferase</keyword>
<evidence type="ECO:0000256" key="1">
    <source>
        <dbReference type="ARBA" id="ARBA00022679"/>
    </source>
</evidence>
<dbReference type="Gene3D" id="3.40.630.30">
    <property type="match status" value="1"/>
</dbReference>
<dbReference type="InterPro" id="IPR050680">
    <property type="entry name" value="YpeA/RimI_acetyltransf"/>
</dbReference>
<dbReference type="PROSITE" id="PS51186">
    <property type="entry name" value="GNAT"/>
    <property type="match status" value="1"/>
</dbReference>
<dbReference type="CDD" id="cd04301">
    <property type="entry name" value="NAT_SF"/>
    <property type="match status" value="1"/>
</dbReference>
<dbReference type="AlphaFoldDB" id="A0A1C3EN09"/>
<dbReference type="SUPFAM" id="SSF55729">
    <property type="entry name" value="Acyl-CoA N-acyltransferases (Nat)"/>
    <property type="match status" value="1"/>
</dbReference>
<evidence type="ECO:0000313" key="4">
    <source>
        <dbReference type="EMBL" id="ODA34611.1"/>
    </source>
</evidence>
<organism evidence="4 5">
    <name type="scientific">Planctopirus hydrillae</name>
    <dbReference type="NCBI Taxonomy" id="1841610"/>
    <lineage>
        <taxon>Bacteria</taxon>
        <taxon>Pseudomonadati</taxon>
        <taxon>Planctomycetota</taxon>
        <taxon>Planctomycetia</taxon>
        <taxon>Planctomycetales</taxon>
        <taxon>Planctomycetaceae</taxon>
        <taxon>Planctopirus</taxon>
    </lineage>
</organism>
<evidence type="ECO:0000259" key="3">
    <source>
        <dbReference type="PROSITE" id="PS51186"/>
    </source>
</evidence>
<dbReference type="OrthoDB" id="9805924at2"/>
<dbReference type="Proteomes" id="UP000094828">
    <property type="component" value="Unassembled WGS sequence"/>
</dbReference>
<comment type="caution">
    <text evidence="4">The sequence shown here is derived from an EMBL/GenBank/DDBJ whole genome shotgun (WGS) entry which is preliminary data.</text>
</comment>
<evidence type="ECO:0000313" key="5">
    <source>
        <dbReference type="Proteomes" id="UP000094828"/>
    </source>
</evidence>
<name>A0A1C3EN09_9PLAN</name>
<proteinExistence type="predicted"/>
<dbReference type="PANTHER" id="PTHR43420">
    <property type="entry name" value="ACETYLTRANSFERASE"/>
    <property type="match status" value="1"/>
</dbReference>
<reference evidence="4 5" key="1">
    <citation type="submission" date="2016-05" db="EMBL/GenBank/DDBJ databases">
        <title>Genomic and physiological characterization of Planctopirus sp. isolated from fresh water lake.</title>
        <authorList>
            <person name="Subhash Y."/>
            <person name="Ramana C."/>
        </authorList>
    </citation>
    <scope>NUCLEOTIDE SEQUENCE [LARGE SCALE GENOMIC DNA]</scope>
    <source>
        <strain evidence="4 5">JC280</strain>
    </source>
</reference>
<keyword evidence="1" id="KW-0808">Transferase</keyword>
<dbReference type="InterPro" id="IPR016181">
    <property type="entry name" value="Acyl_CoA_acyltransferase"/>
</dbReference>
<feature type="domain" description="N-acetyltransferase" evidence="3">
    <location>
        <begin position="18"/>
        <end position="166"/>
    </location>
</feature>
<dbReference type="STRING" id="1841610.A6X21_02710"/>
<sequence length="166" mass="18899">MTHASGRYSIRRGNSADADVLAAFNAAMALETEERKLDGPTLLRGVQMLLADEQRGAYFVAEECATKRLAGQLLITREWSDWRAGEFWWIQSVYVRPEDRRQGVFRQLLQHVEQAARQDNLCTGLRLYVDGSNQSAKQVYQTLGWCKTHYQVMEIDWSGCSHAVDG</sequence>
<evidence type="ECO:0000256" key="2">
    <source>
        <dbReference type="ARBA" id="ARBA00023315"/>
    </source>
</evidence>
<keyword evidence="5" id="KW-1185">Reference proteome</keyword>
<gene>
    <name evidence="4" type="ORF">A6X21_02710</name>
</gene>
<dbReference type="GO" id="GO:0016747">
    <property type="term" value="F:acyltransferase activity, transferring groups other than amino-acyl groups"/>
    <property type="evidence" value="ECO:0007669"/>
    <property type="project" value="InterPro"/>
</dbReference>
<dbReference type="Pfam" id="PF00583">
    <property type="entry name" value="Acetyltransf_1"/>
    <property type="match status" value="1"/>
</dbReference>
<dbReference type="EMBL" id="LYDR01000039">
    <property type="protein sequence ID" value="ODA34611.1"/>
    <property type="molecule type" value="Genomic_DNA"/>
</dbReference>
<accession>A0A1C3EN09</accession>
<dbReference type="InterPro" id="IPR000182">
    <property type="entry name" value="GNAT_dom"/>
</dbReference>
<protein>
    <recommendedName>
        <fullName evidence="3">N-acetyltransferase domain-containing protein</fullName>
    </recommendedName>
</protein>